<dbReference type="Proteomes" id="UP000054217">
    <property type="component" value="Unassembled WGS sequence"/>
</dbReference>
<proteinExistence type="predicted"/>
<sequence length="52" mass="5928">MVLYNDGFLDHVGRIGKIVSYTAKRDIAREMILNGDLAWARFSLVSNKNSRD</sequence>
<reference evidence="2" key="2">
    <citation type="submission" date="2015-01" db="EMBL/GenBank/DDBJ databases">
        <title>Evolutionary Origins and Diversification of the Mycorrhizal Mutualists.</title>
        <authorList>
            <consortium name="DOE Joint Genome Institute"/>
            <consortium name="Mycorrhizal Genomics Consortium"/>
            <person name="Kohler A."/>
            <person name="Kuo A."/>
            <person name="Nagy L.G."/>
            <person name="Floudas D."/>
            <person name="Copeland A."/>
            <person name="Barry K.W."/>
            <person name="Cichocki N."/>
            <person name="Veneault-Fourrey C."/>
            <person name="LaButti K."/>
            <person name="Lindquist E.A."/>
            <person name="Lipzen A."/>
            <person name="Lundell T."/>
            <person name="Morin E."/>
            <person name="Murat C."/>
            <person name="Riley R."/>
            <person name="Ohm R."/>
            <person name="Sun H."/>
            <person name="Tunlid A."/>
            <person name="Henrissat B."/>
            <person name="Grigoriev I.V."/>
            <person name="Hibbett D.S."/>
            <person name="Martin F."/>
        </authorList>
    </citation>
    <scope>NUCLEOTIDE SEQUENCE [LARGE SCALE GENOMIC DNA]</scope>
    <source>
        <strain evidence="2">Marx 270</strain>
    </source>
</reference>
<keyword evidence="2" id="KW-1185">Reference proteome</keyword>
<dbReference type="HOGENOM" id="CLU_3088257_0_0_1"/>
<name>A0A0C3KP92_PISTI</name>
<accession>A0A0C3KP92</accession>
<dbReference type="AlphaFoldDB" id="A0A0C3KP92"/>
<reference evidence="1 2" key="1">
    <citation type="submission" date="2014-04" db="EMBL/GenBank/DDBJ databases">
        <authorList>
            <consortium name="DOE Joint Genome Institute"/>
            <person name="Kuo A."/>
            <person name="Kohler A."/>
            <person name="Costa M.D."/>
            <person name="Nagy L.G."/>
            <person name="Floudas D."/>
            <person name="Copeland A."/>
            <person name="Barry K.W."/>
            <person name="Cichocki N."/>
            <person name="Veneault-Fourrey C."/>
            <person name="LaButti K."/>
            <person name="Lindquist E.A."/>
            <person name="Lipzen A."/>
            <person name="Lundell T."/>
            <person name="Morin E."/>
            <person name="Murat C."/>
            <person name="Sun H."/>
            <person name="Tunlid A."/>
            <person name="Henrissat B."/>
            <person name="Grigoriev I.V."/>
            <person name="Hibbett D.S."/>
            <person name="Martin F."/>
            <person name="Nordberg H.P."/>
            <person name="Cantor M.N."/>
            <person name="Hua S.X."/>
        </authorList>
    </citation>
    <scope>NUCLEOTIDE SEQUENCE [LARGE SCALE GENOMIC DNA]</scope>
    <source>
        <strain evidence="1 2">Marx 270</strain>
    </source>
</reference>
<protein>
    <submittedName>
        <fullName evidence="1">Uncharacterized protein</fullName>
    </submittedName>
</protein>
<gene>
    <name evidence="1" type="ORF">M404DRAFT_995027</name>
</gene>
<dbReference type="EMBL" id="KN831950">
    <property type="protein sequence ID" value="KIO11377.1"/>
    <property type="molecule type" value="Genomic_DNA"/>
</dbReference>
<dbReference type="InParanoid" id="A0A0C3KP92"/>
<evidence type="ECO:0000313" key="2">
    <source>
        <dbReference type="Proteomes" id="UP000054217"/>
    </source>
</evidence>
<evidence type="ECO:0000313" key="1">
    <source>
        <dbReference type="EMBL" id="KIO11377.1"/>
    </source>
</evidence>
<organism evidence="1 2">
    <name type="scientific">Pisolithus tinctorius Marx 270</name>
    <dbReference type="NCBI Taxonomy" id="870435"/>
    <lineage>
        <taxon>Eukaryota</taxon>
        <taxon>Fungi</taxon>
        <taxon>Dikarya</taxon>
        <taxon>Basidiomycota</taxon>
        <taxon>Agaricomycotina</taxon>
        <taxon>Agaricomycetes</taxon>
        <taxon>Agaricomycetidae</taxon>
        <taxon>Boletales</taxon>
        <taxon>Sclerodermatineae</taxon>
        <taxon>Pisolithaceae</taxon>
        <taxon>Pisolithus</taxon>
    </lineage>
</organism>